<dbReference type="EMBL" id="PUHY01000001">
    <property type="protein sequence ID" value="PQO40475.1"/>
    <property type="molecule type" value="Genomic_DNA"/>
</dbReference>
<dbReference type="AlphaFoldDB" id="A0A2S8G7N6"/>
<dbReference type="PANTHER" id="PTHR12684:SF2">
    <property type="entry name" value="TRNA 2'-PHOSPHOTRANSFERASE 1"/>
    <property type="match status" value="1"/>
</dbReference>
<evidence type="ECO:0000256" key="5">
    <source>
        <dbReference type="HAMAP-Rule" id="MF_00299"/>
    </source>
</evidence>
<evidence type="ECO:0000256" key="4">
    <source>
        <dbReference type="ARBA" id="ARBA00025212"/>
    </source>
</evidence>
<organism evidence="6 7">
    <name type="scientific">Blastopirellula marina</name>
    <dbReference type="NCBI Taxonomy" id="124"/>
    <lineage>
        <taxon>Bacteria</taxon>
        <taxon>Pseudomonadati</taxon>
        <taxon>Planctomycetota</taxon>
        <taxon>Planctomycetia</taxon>
        <taxon>Pirellulales</taxon>
        <taxon>Pirellulaceae</taxon>
        <taxon>Blastopirellula</taxon>
    </lineage>
</organism>
<accession>A0A2S8G7N6</accession>
<proteinExistence type="inferred from homology"/>
<dbReference type="GO" id="GO:0000215">
    <property type="term" value="F:tRNA 2'-phosphotransferase activity"/>
    <property type="evidence" value="ECO:0007669"/>
    <property type="project" value="TreeGrafter"/>
</dbReference>
<dbReference type="Pfam" id="PF01885">
    <property type="entry name" value="PTS_2-RNA"/>
    <property type="match status" value="1"/>
</dbReference>
<dbReference type="EC" id="2.7.1.-" evidence="5"/>
<dbReference type="InterPro" id="IPR042080">
    <property type="entry name" value="RNA_2'-PTrans_N"/>
</dbReference>
<keyword evidence="3 5" id="KW-0520">NAD</keyword>
<dbReference type="GO" id="GO:0003950">
    <property type="term" value="F:NAD+ poly-ADP-ribosyltransferase activity"/>
    <property type="evidence" value="ECO:0007669"/>
    <property type="project" value="InterPro"/>
</dbReference>
<keyword evidence="2 5" id="KW-0808">Transferase</keyword>
<dbReference type="GO" id="GO:0006388">
    <property type="term" value="P:tRNA splicing, via endonucleolytic cleavage and ligation"/>
    <property type="evidence" value="ECO:0007669"/>
    <property type="project" value="UniProtKB-UniRule"/>
</dbReference>
<dbReference type="Gene3D" id="3.20.170.30">
    <property type="match status" value="1"/>
</dbReference>
<reference evidence="6 7" key="1">
    <citation type="submission" date="2018-02" db="EMBL/GenBank/DDBJ databases">
        <title>Comparative genomes isolates from brazilian mangrove.</title>
        <authorList>
            <person name="Araujo J.E."/>
            <person name="Taketani R.G."/>
            <person name="Silva M.C.P."/>
            <person name="Loureco M.V."/>
            <person name="Andreote F.D."/>
        </authorList>
    </citation>
    <scope>NUCLEOTIDE SEQUENCE [LARGE SCALE GENOMIC DNA]</scope>
    <source>
        <strain evidence="6 7">Hex-1 MGV</strain>
    </source>
</reference>
<evidence type="ECO:0000256" key="1">
    <source>
        <dbReference type="ARBA" id="ARBA00009836"/>
    </source>
</evidence>
<evidence type="ECO:0000256" key="3">
    <source>
        <dbReference type="ARBA" id="ARBA00023027"/>
    </source>
</evidence>
<name>A0A2S8G7N6_9BACT</name>
<dbReference type="SUPFAM" id="SSF56399">
    <property type="entry name" value="ADP-ribosylation"/>
    <property type="match status" value="1"/>
</dbReference>
<dbReference type="InterPro" id="IPR022928">
    <property type="entry name" value="RNA_2'-PTrans_KptA"/>
</dbReference>
<dbReference type="OrthoDB" id="4537997at2"/>
<dbReference type="Proteomes" id="UP000238322">
    <property type="component" value="Unassembled WGS sequence"/>
</dbReference>
<dbReference type="HAMAP" id="MF_00299">
    <property type="entry name" value="KptA"/>
    <property type="match status" value="1"/>
</dbReference>
<dbReference type="Gene3D" id="1.10.10.970">
    <property type="entry name" value="RNA 2'-phosphotransferase, Tpt1/KptA family, N-terminal domain"/>
    <property type="match status" value="1"/>
</dbReference>
<evidence type="ECO:0000313" key="7">
    <source>
        <dbReference type="Proteomes" id="UP000238322"/>
    </source>
</evidence>
<evidence type="ECO:0000313" key="6">
    <source>
        <dbReference type="EMBL" id="PQO40475.1"/>
    </source>
</evidence>
<evidence type="ECO:0000256" key="2">
    <source>
        <dbReference type="ARBA" id="ARBA00022679"/>
    </source>
</evidence>
<protein>
    <recommendedName>
        <fullName evidence="5">Probable RNA 2'-phosphotransferase</fullName>
        <ecNumber evidence="5">2.7.1.-</ecNumber>
    </recommendedName>
</protein>
<comment type="function">
    <text evidence="4 5">Removes the 2'-phosphate from RNA via an intermediate in which the phosphate is ADP-ribosylated by NAD followed by a presumed transesterification to release the RNA and generate ADP-ribose 1''-2''-cyclic phosphate (APPR&gt;P). May function as an ADP-ribosylase.</text>
</comment>
<dbReference type="InterPro" id="IPR002745">
    <property type="entry name" value="Ptrans_KptA/Tpt1"/>
</dbReference>
<comment type="caution">
    <text evidence="6">The sequence shown here is derived from an EMBL/GenBank/DDBJ whole genome shotgun (WGS) entry which is preliminary data.</text>
</comment>
<dbReference type="RefSeq" id="WP_105327711.1">
    <property type="nucleotide sequence ID" value="NZ_PUHY01000001.1"/>
</dbReference>
<sequence length="182" mass="20252">MNTKQLKSISKRLSFILRHRPDSVGLTLEPGGWVSATALLAALSNNGTFVTPATLEEVVSDNDKQRFEFSADRSQIRARQGHSAEVDLQYEAAIPPDLLFHGTATRFLESIFAQGLIKGNRHHVHLSINHETMIQVGKRHGQPTVLEIDAKQMVIDGHQFLVTGNAVWLTDHVPPQYLKQSV</sequence>
<dbReference type="InterPro" id="IPR042081">
    <property type="entry name" value="RNA_2'-PTrans_C"/>
</dbReference>
<dbReference type="PANTHER" id="PTHR12684">
    <property type="entry name" value="PUTATIVE PHOSPHOTRANSFERASE"/>
    <property type="match status" value="1"/>
</dbReference>
<gene>
    <name evidence="5" type="primary">kptA</name>
    <name evidence="6" type="ORF">C5Y83_00620</name>
</gene>
<dbReference type="NCBIfam" id="NF002014">
    <property type="entry name" value="PRK00819.1-4"/>
    <property type="match status" value="1"/>
</dbReference>
<comment type="similarity">
    <text evidence="1 5">Belongs to the KptA/TPT1 family.</text>
</comment>